<dbReference type="GO" id="GO:0009507">
    <property type="term" value="C:chloroplast"/>
    <property type="evidence" value="ECO:0007669"/>
    <property type="project" value="UniProtKB-SubCell"/>
</dbReference>
<dbReference type="EMBL" id="KT199253">
    <property type="protein sequence ID" value="AMO01184.1"/>
    <property type="molecule type" value="Genomic_DNA"/>
</dbReference>
<evidence type="ECO:0000256" key="8">
    <source>
        <dbReference type="SAM" id="MobiDB-lite"/>
    </source>
</evidence>
<evidence type="ECO:0000259" key="9">
    <source>
        <dbReference type="Pfam" id="PF00189"/>
    </source>
</evidence>
<dbReference type="PANTHER" id="PTHR11760">
    <property type="entry name" value="30S/40S RIBOSOMAL PROTEIN S3"/>
    <property type="match status" value="1"/>
</dbReference>
<evidence type="ECO:0000256" key="4">
    <source>
        <dbReference type="ARBA" id="ARBA00035154"/>
    </source>
</evidence>
<gene>
    <name evidence="5 10" type="primary">rps3</name>
    <name evidence="10" type="ORF">VU21_35</name>
</gene>
<dbReference type="Pfam" id="PF00189">
    <property type="entry name" value="Ribosomal_S3_C"/>
    <property type="match status" value="1"/>
</dbReference>
<organism evidence="10">
    <name type="scientific">Bracteacoccus minor</name>
    <dbReference type="NCBI Taxonomy" id="50037"/>
    <lineage>
        <taxon>Eukaryota</taxon>
        <taxon>Viridiplantae</taxon>
        <taxon>Chlorophyta</taxon>
        <taxon>core chlorophytes</taxon>
        <taxon>Chlorophyceae</taxon>
        <taxon>CS clade</taxon>
        <taxon>Sphaeropleales</taxon>
        <taxon>Bracteacoccaceae</taxon>
        <taxon>Bracteacoccus</taxon>
    </lineage>
</organism>
<dbReference type="InterPro" id="IPR057258">
    <property type="entry name" value="Ribosomal_uS3"/>
</dbReference>
<dbReference type="AlphaFoldDB" id="A0A140HAI5"/>
<dbReference type="InterPro" id="IPR001351">
    <property type="entry name" value="Ribosomal_uS3_C"/>
</dbReference>
<comment type="similarity">
    <text evidence="1 5 6">Belongs to the universal ribosomal protein uS3 family.</text>
</comment>
<comment type="subunit">
    <text evidence="5 7">Part of the 30S ribosomal subunit.</text>
</comment>
<dbReference type="Gene3D" id="3.30.1140.32">
    <property type="entry name" value="Ribosomal protein S3, C-terminal domain"/>
    <property type="match status" value="1"/>
</dbReference>
<accession>A0A140HAI5</accession>
<geneLocation type="chloroplast" evidence="10"/>
<evidence type="ECO:0000256" key="2">
    <source>
        <dbReference type="ARBA" id="ARBA00022980"/>
    </source>
</evidence>
<evidence type="ECO:0000256" key="5">
    <source>
        <dbReference type="HAMAP-Rule" id="MF_01309"/>
    </source>
</evidence>
<dbReference type="InterPro" id="IPR018280">
    <property type="entry name" value="Ribosomal_uS3_CS"/>
</dbReference>
<feature type="compositionally biased region" description="Polar residues" evidence="8">
    <location>
        <begin position="209"/>
        <end position="246"/>
    </location>
</feature>
<dbReference type="GO" id="GO:0022627">
    <property type="term" value="C:cytosolic small ribosomal subunit"/>
    <property type="evidence" value="ECO:0007669"/>
    <property type="project" value="TreeGrafter"/>
</dbReference>
<evidence type="ECO:0000313" key="10">
    <source>
        <dbReference type="EMBL" id="AMO01184.1"/>
    </source>
</evidence>
<proteinExistence type="inferred from homology"/>
<dbReference type="HAMAP" id="MF_01309_B">
    <property type="entry name" value="Ribosomal_uS3_B"/>
    <property type="match status" value="1"/>
</dbReference>
<reference evidence="10" key="1">
    <citation type="submission" date="2015-06" db="EMBL/GenBank/DDBJ databases">
        <title>Chloroplast phylogenomic data from the green algal order Sphaeropleales (Chlorophyceae, Chlorophyta) reveal complex patterns of sequence evolution.</title>
        <authorList>
            <person name="Fucikova K."/>
            <person name="Lewis P.O."/>
            <person name="Lewis L.A."/>
        </authorList>
    </citation>
    <scope>NUCLEOTIDE SEQUENCE</scope>
    <source>
        <strain evidence="10">UTEX 66</strain>
    </source>
</reference>
<dbReference type="NCBIfam" id="TIGR01009">
    <property type="entry name" value="rpsC_bact"/>
    <property type="match status" value="1"/>
</dbReference>
<evidence type="ECO:0000256" key="1">
    <source>
        <dbReference type="ARBA" id="ARBA00010761"/>
    </source>
</evidence>
<dbReference type="GO" id="GO:0006412">
    <property type="term" value="P:translation"/>
    <property type="evidence" value="ECO:0007669"/>
    <property type="project" value="UniProtKB-UniRule"/>
</dbReference>
<feature type="domain" description="Small ribosomal subunit protein uS3 C-terminal" evidence="9">
    <location>
        <begin position="598"/>
        <end position="681"/>
    </location>
</feature>
<dbReference type="GeneID" id="27073671"/>
<keyword evidence="7 10" id="KW-0150">Chloroplast</keyword>
<dbReference type="RefSeq" id="YP_009238306.1">
    <property type="nucleotide sequence ID" value="NC_029674.1"/>
</dbReference>
<name>A0A140HAI5_9CHLO</name>
<protein>
    <recommendedName>
        <fullName evidence="4 5">Small ribosomal subunit protein uS3c</fullName>
    </recommendedName>
</protein>
<dbReference type="InterPro" id="IPR005704">
    <property type="entry name" value="Ribosomal_uS3_bac-typ"/>
</dbReference>
<keyword evidence="3 5" id="KW-0687">Ribonucleoprotein</keyword>
<dbReference type="PANTHER" id="PTHR11760:SF19">
    <property type="entry name" value="SMALL RIBOSOMAL SUBUNIT PROTEIN US3C"/>
    <property type="match status" value="1"/>
</dbReference>
<evidence type="ECO:0000256" key="7">
    <source>
        <dbReference type="RuleBase" id="RU003626"/>
    </source>
</evidence>
<dbReference type="CDD" id="cd02412">
    <property type="entry name" value="KH-II_30S_S3"/>
    <property type="match status" value="1"/>
</dbReference>
<dbReference type="InterPro" id="IPR036419">
    <property type="entry name" value="Ribosomal_S3_C_sf"/>
</dbReference>
<comment type="subcellular location">
    <subcellularLocation>
        <location evidence="5 7">Plastid</location>
        <location evidence="5 7">Chloroplast</location>
    </subcellularLocation>
</comment>
<keyword evidence="2 5" id="KW-0689">Ribosomal protein</keyword>
<dbReference type="GO" id="GO:0003735">
    <property type="term" value="F:structural constituent of ribosome"/>
    <property type="evidence" value="ECO:0007669"/>
    <property type="project" value="InterPro"/>
</dbReference>
<keyword evidence="7 10" id="KW-0934">Plastid</keyword>
<sequence length="703" mass="82064">MGQKIHPLGFRVGITKSHQSQWFARFHKHQYASSVLEDRLLRQTLLKLFPELLNPIVKKAQKRDGDQELLPKITHIKIERGLIPYEIGIQIHAGNCELIKSAIDNLEINQNLVHNLQKTRRYLLDLNVRLKDSLQMSSQNQNTTNSLAGDATLFEQKTPYANKKSFKKRKFTENRLRKRKNIGSYFRKNLLENMMIVKKNKKIVRKLQKNNQTNTTAGLKSGNLSKINRSLSKSSNSNTAEFNSRSMNKRSVRSNAQFGKKTPNSRFKKAFSPKLSMTSFGQSQNTKKFVDIFMTKMNQKFLKTLKTQMSEWNQFLKSHKENQVRKYGVLRYAPLGYQKKWSLSRLNRLQKQPVNVLSKLLKFLQKKALVKLERLQKEFSVLGTISKIESFNYYQMIRFIKSLKQLVQQLKTEQRVLLRQKANWTGFDASPQMQRKIEKSLLSLTEKALRKKFQNVDDECRKMKFIDYLQNIVKKHRQKNIFLYLSTISDSRKYLRQIQKFTKQQASFLFGLNLQSIRQLSPEKQQDQIKAKVKKAIQETNRKNIVEKNLQAVFLDQLQKQRTICRQNIELTPKISMKFYSVKSQNLETKATIVADSIVDDLEKRKAFRRVIKQAKETLMTNSKVKGVKIQVSGRLNGAEIARSEWVRAGRVPLQTLRANIDYCYKTASTIYGIIGVKVWIYKGYTKIRKSKKVVGNKTNFAL</sequence>
<evidence type="ECO:0000256" key="6">
    <source>
        <dbReference type="RuleBase" id="RU003624"/>
    </source>
</evidence>
<dbReference type="GO" id="GO:0003723">
    <property type="term" value="F:RNA binding"/>
    <property type="evidence" value="ECO:0007669"/>
    <property type="project" value="InterPro"/>
</dbReference>
<feature type="region of interest" description="Disordered" evidence="8">
    <location>
        <begin position="208"/>
        <end position="267"/>
    </location>
</feature>
<feature type="compositionally biased region" description="Polar residues" evidence="8">
    <location>
        <begin position="253"/>
        <end position="265"/>
    </location>
</feature>
<dbReference type="InterPro" id="IPR009019">
    <property type="entry name" value="KH_sf_prok-type"/>
</dbReference>
<dbReference type="SUPFAM" id="SSF54814">
    <property type="entry name" value="Prokaryotic type KH domain (KH-domain type II)"/>
    <property type="match status" value="1"/>
</dbReference>
<dbReference type="SUPFAM" id="SSF54821">
    <property type="entry name" value="Ribosomal protein S3 C-terminal domain"/>
    <property type="match status" value="1"/>
</dbReference>
<dbReference type="PROSITE" id="PS00548">
    <property type="entry name" value="RIBOSOMAL_S3"/>
    <property type="match status" value="1"/>
</dbReference>
<evidence type="ECO:0000256" key="3">
    <source>
        <dbReference type="ARBA" id="ARBA00023274"/>
    </source>
</evidence>